<proteinExistence type="predicted"/>
<gene>
    <name evidence="2" type="primary">jg25787</name>
    <name evidence="2" type="ORF">PAEG_LOCUS1269</name>
</gene>
<dbReference type="EMBL" id="CAKXAJ010004392">
    <property type="protein sequence ID" value="CAH2208727.1"/>
    <property type="molecule type" value="Genomic_DNA"/>
</dbReference>
<dbReference type="AlphaFoldDB" id="A0A8S4QFY2"/>
<organism evidence="2 3">
    <name type="scientific">Pararge aegeria aegeria</name>
    <dbReference type="NCBI Taxonomy" id="348720"/>
    <lineage>
        <taxon>Eukaryota</taxon>
        <taxon>Metazoa</taxon>
        <taxon>Ecdysozoa</taxon>
        <taxon>Arthropoda</taxon>
        <taxon>Hexapoda</taxon>
        <taxon>Insecta</taxon>
        <taxon>Pterygota</taxon>
        <taxon>Neoptera</taxon>
        <taxon>Endopterygota</taxon>
        <taxon>Lepidoptera</taxon>
        <taxon>Glossata</taxon>
        <taxon>Ditrysia</taxon>
        <taxon>Papilionoidea</taxon>
        <taxon>Nymphalidae</taxon>
        <taxon>Satyrinae</taxon>
        <taxon>Satyrini</taxon>
        <taxon>Parargina</taxon>
        <taxon>Pararge</taxon>
    </lineage>
</organism>
<feature type="non-terminal residue" evidence="2">
    <location>
        <position position="1"/>
    </location>
</feature>
<protein>
    <submittedName>
        <fullName evidence="2">Jg25787 protein</fullName>
    </submittedName>
</protein>
<feature type="compositionally biased region" description="Acidic residues" evidence="1">
    <location>
        <begin position="8"/>
        <end position="23"/>
    </location>
</feature>
<dbReference type="Proteomes" id="UP000838756">
    <property type="component" value="Unassembled WGS sequence"/>
</dbReference>
<evidence type="ECO:0000256" key="1">
    <source>
        <dbReference type="SAM" id="MobiDB-lite"/>
    </source>
</evidence>
<name>A0A8S4QFY2_9NEOP</name>
<keyword evidence="3" id="KW-1185">Reference proteome</keyword>
<evidence type="ECO:0000313" key="3">
    <source>
        <dbReference type="Proteomes" id="UP000838756"/>
    </source>
</evidence>
<comment type="caution">
    <text evidence="2">The sequence shown here is derived from an EMBL/GenBank/DDBJ whole genome shotgun (WGS) entry which is preliminary data.</text>
</comment>
<accession>A0A8S4QFY2</accession>
<evidence type="ECO:0000313" key="2">
    <source>
        <dbReference type="EMBL" id="CAH2208727.1"/>
    </source>
</evidence>
<sequence length="111" mass="12195">SPNQEGLKEEEEEESNDNTETEFSDFSINQNATLLMLQFAIDQMSLEVQSRGRSIAEVQVCGVRAALCVRAADTSLALSVHSLLLVDALQTYGPDFELLVASHKHVGQVCR</sequence>
<reference evidence="2" key="1">
    <citation type="submission" date="2022-03" db="EMBL/GenBank/DDBJ databases">
        <authorList>
            <person name="Lindestad O."/>
        </authorList>
    </citation>
    <scope>NUCLEOTIDE SEQUENCE</scope>
</reference>
<dbReference type="OrthoDB" id="272810at2759"/>
<feature type="region of interest" description="Disordered" evidence="1">
    <location>
        <begin position="1"/>
        <end position="23"/>
    </location>
</feature>